<dbReference type="SMART" id="SM00116">
    <property type="entry name" value="CBS"/>
    <property type="match status" value="2"/>
</dbReference>
<dbReference type="PROSITE" id="PS51371">
    <property type="entry name" value="CBS"/>
    <property type="match status" value="2"/>
</dbReference>
<evidence type="ECO:0000256" key="4">
    <source>
        <dbReference type="ARBA" id="ARBA00022692"/>
    </source>
</evidence>
<evidence type="ECO:0000256" key="2">
    <source>
        <dbReference type="ARBA" id="ARBA00009749"/>
    </source>
</evidence>
<dbReference type="InterPro" id="IPR000644">
    <property type="entry name" value="CBS_dom"/>
</dbReference>
<comment type="caution">
    <text evidence="11">The sequence shown here is derived from an EMBL/GenBank/DDBJ whole genome shotgun (WGS) entry which is preliminary data.</text>
</comment>
<reference evidence="11 12" key="1">
    <citation type="submission" date="2020-01" db="EMBL/GenBank/DDBJ databases">
        <title>Draft genome sequence of Cand. Neptunochlamydia vexilliferae K9.</title>
        <authorList>
            <person name="Schulz F."/>
            <person name="Koestlbacher S."/>
            <person name="Wascher F."/>
            <person name="Pizzetti I."/>
            <person name="Horn M."/>
        </authorList>
    </citation>
    <scope>NUCLEOTIDE SEQUENCE [LARGE SCALE GENOMIC DNA]</scope>
    <source>
        <strain evidence="11 12">K9</strain>
    </source>
</reference>
<dbReference type="Pfam" id="PF01769">
    <property type="entry name" value="MgtE"/>
    <property type="match status" value="1"/>
</dbReference>
<comment type="similarity">
    <text evidence="2">Belongs to the SLC41A transporter family.</text>
</comment>
<evidence type="ECO:0000256" key="3">
    <source>
        <dbReference type="ARBA" id="ARBA00022448"/>
    </source>
</evidence>
<evidence type="ECO:0000256" key="6">
    <source>
        <dbReference type="ARBA" id="ARBA00022989"/>
    </source>
</evidence>
<feature type="transmembrane region" description="Helical" evidence="9">
    <location>
        <begin position="189"/>
        <end position="207"/>
    </location>
</feature>
<keyword evidence="4 9" id="KW-0812">Transmembrane</keyword>
<evidence type="ECO:0000256" key="5">
    <source>
        <dbReference type="ARBA" id="ARBA00022842"/>
    </source>
</evidence>
<proteinExistence type="inferred from homology"/>
<keyword evidence="12" id="KW-1185">Reference proteome</keyword>
<feature type="transmembrane region" description="Helical" evidence="9">
    <location>
        <begin position="165"/>
        <end position="183"/>
    </location>
</feature>
<comment type="subcellular location">
    <subcellularLocation>
        <location evidence="1">Membrane</location>
        <topology evidence="1">Multi-pass membrane protein</topology>
    </subcellularLocation>
</comment>
<evidence type="ECO:0000313" key="11">
    <source>
        <dbReference type="EMBL" id="MBF5059203.1"/>
    </source>
</evidence>
<keyword evidence="7 9" id="KW-0472">Membrane</keyword>
<dbReference type="InterPro" id="IPR006669">
    <property type="entry name" value="MgtE_transporter"/>
</dbReference>
<keyword evidence="6 9" id="KW-1133">Transmembrane helix</keyword>
<sequence>MSERDLSKPLRDFIVPVRTTIHVDHTVEEALRYLRDKHITDEIIYIYVVDEHRKLLGVVPTRRLLLTEPEVPITEIMGTHLFSLKGDQTLQEAMEFLETHHLLALPVVDDNNHLLGVIDVSVYLEEKVDIASARHRSDVFQLLGMYVEEGKKATPWQGYRSRMPWIFCNMLGGFACAIIAVVYEVVLAKVLLLAMFIPLVLTLSESISMQSMAQSMQLLKKNTRRSKYTWACLFREWQIVALIAATSGMIVGSVSLLWGDGIVPGLTIAFGIMISVYVTSTIGSAVPLILHARKWDPRVAAGPVVLMFADVLTTLIYLSLGTWWLL</sequence>
<feature type="domain" description="CBS" evidence="10">
    <location>
        <begin position="14"/>
        <end position="75"/>
    </location>
</feature>
<dbReference type="InterPro" id="IPR046342">
    <property type="entry name" value="CBS_dom_sf"/>
</dbReference>
<feature type="transmembrane region" description="Helical" evidence="9">
    <location>
        <begin position="228"/>
        <end position="256"/>
    </location>
</feature>
<dbReference type="InterPro" id="IPR006667">
    <property type="entry name" value="SLC41_membr_dom"/>
</dbReference>
<evidence type="ECO:0000259" key="10">
    <source>
        <dbReference type="PROSITE" id="PS51371"/>
    </source>
</evidence>
<feature type="transmembrane region" description="Helical" evidence="9">
    <location>
        <begin position="268"/>
        <end position="292"/>
    </location>
</feature>
<evidence type="ECO:0000313" key="12">
    <source>
        <dbReference type="Proteomes" id="UP001194714"/>
    </source>
</evidence>
<evidence type="ECO:0000256" key="8">
    <source>
        <dbReference type="PROSITE-ProRule" id="PRU00703"/>
    </source>
</evidence>
<dbReference type="Gene3D" id="3.10.580.10">
    <property type="entry name" value="CBS-domain"/>
    <property type="match status" value="1"/>
</dbReference>
<organism evidence="11 12">
    <name type="scientific">Candidatus Neptunichlamydia vexilliferae</name>
    <dbReference type="NCBI Taxonomy" id="1651774"/>
    <lineage>
        <taxon>Bacteria</taxon>
        <taxon>Pseudomonadati</taxon>
        <taxon>Chlamydiota</taxon>
        <taxon>Chlamydiia</taxon>
        <taxon>Parachlamydiales</taxon>
        <taxon>Simkaniaceae</taxon>
        <taxon>Candidatus Neptunichlamydia</taxon>
    </lineage>
</organism>
<dbReference type="Proteomes" id="UP001194714">
    <property type="component" value="Unassembled WGS sequence"/>
</dbReference>
<feature type="domain" description="CBS" evidence="10">
    <location>
        <begin position="77"/>
        <end position="139"/>
    </location>
</feature>
<evidence type="ECO:0000256" key="1">
    <source>
        <dbReference type="ARBA" id="ARBA00004141"/>
    </source>
</evidence>
<dbReference type="InterPro" id="IPR036739">
    <property type="entry name" value="SLC41_membr_dom_sf"/>
</dbReference>
<dbReference type="RefSeq" id="WP_194847507.1">
    <property type="nucleotide sequence ID" value="NZ_JAAEJV010000014.1"/>
</dbReference>
<dbReference type="CDD" id="cd04606">
    <property type="entry name" value="CBS_pair_Mg_transporter"/>
    <property type="match status" value="1"/>
</dbReference>
<keyword evidence="3" id="KW-0813">Transport</keyword>
<protein>
    <recommendedName>
        <fullName evidence="10">CBS domain-containing protein</fullName>
    </recommendedName>
</protein>
<keyword evidence="8" id="KW-0129">CBS domain</keyword>
<dbReference type="Gene3D" id="1.10.357.20">
    <property type="entry name" value="SLC41 divalent cation transporters, integral membrane domain"/>
    <property type="match status" value="1"/>
</dbReference>
<dbReference type="SUPFAM" id="SSF54631">
    <property type="entry name" value="CBS-domain pair"/>
    <property type="match status" value="1"/>
</dbReference>
<evidence type="ECO:0000256" key="7">
    <source>
        <dbReference type="ARBA" id="ARBA00023136"/>
    </source>
</evidence>
<dbReference type="PANTHER" id="PTHR43773:SF1">
    <property type="entry name" value="MAGNESIUM TRANSPORTER MGTE"/>
    <property type="match status" value="1"/>
</dbReference>
<dbReference type="Pfam" id="PF00571">
    <property type="entry name" value="CBS"/>
    <property type="match status" value="2"/>
</dbReference>
<name>A0ABS0AYJ9_9BACT</name>
<dbReference type="SUPFAM" id="SSF161093">
    <property type="entry name" value="MgtE membrane domain-like"/>
    <property type="match status" value="1"/>
</dbReference>
<keyword evidence="5" id="KW-0460">Magnesium</keyword>
<gene>
    <name evidence="11" type="ORF">NEPTK9_000711</name>
</gene>
<evidence type="ECO:0000256" key="9">
    <source>
        <dbReference type="SAM" id="Phobius"/>
    </source>
</evidence>
<feature type="transmembrane region" description="Helical" evidence="9">
    <location>
        <begin position="304"/>
        <end position="325"/>
    </location>
</feature>
<accession>A0ABS0AYJ9</accession>
<dbReference type="PANTHER" id="PTHR43773">
    <property type="entry name" value="MAGNESIUM TRANSPORTER MGTE"/>
    <property type="match status" value="1"/>
</dbReference>
<dbReference type="EMBL" id="JAAEJV010000014">
    <property type="protein sequence ID" value="MBF5059203.1"/>
    <property type="molecule type" value="Genomic_DNA"/>
</dbReference>